<evidence type="ECO:0000313" key="2">
    <source>
        <dbReference type="Proteomes" id="UP000054995"/>
    </source>
</evidence>
<comment type="caution">
    <text evidence="1">The sequence shown here is derived from an EMBL/GenBank/DDBJ whole genome shotgun (WGS) entry which is preliminary data.</text>
</comment>
<name>A0A0V1DRD6_TRIPS</name>
<keyword evidence="2" id="KW-1185">Reference proteome</keyword>
<accession>A0A0V1DRD6</accession>
<evidence type="ECO:0000313" key="1">
    <source>
        <dbReference type="EMBL" id="KRY64135.1"/>
    </source>
</evidence>
<dbReference type="EMBL" id="JYDT01001748">
    <property type="protein sequence ID" value="KRY64135.1"/>
    <property type="molecule type" value="Genomic_DNA"/>
</dbReference>
<organism evidence="1 2">
    <name type="scientific">Trichinella pseudospiralis</name>
    <name type="common">Parasitic roundworm</name>
    <dbReference type="NCBI Taxonomy" id="6337"/>
    <lineage>
        <taxon>Eukaryota</taxon>
        <taxon>Metazoa</taxon>
        <taxon>Ecdysozoa</taxon>
        <taxon>Nematoda</taxon>
        <taxon>Enoplea</taxon>
        <taxon>Dorylaimia</taxon>
        <taxon>Trichinellida</taxon>
        <taxon>Trichinellidae</taxon>
        <taxon>Trichinella</taxon>
    </lineage>
</organism>
<dbReference type="AlphaFoldDB" id="A0A0V1DRD6"/>
<proteinExistence type="predicted"/>
<reference evidence="1 2" key="1">
    <citation type="submission" date="2015-01" db="EMBL/GenBank/DDBJ databases">
        <title>Evolution of Trichinella species and genotypes.</title>
        <authorList>
            <person name="Korhonen P.K."/>
            <person name="Edoardo P."/>
            <person name="Giuseppe L.R."/>
            <person name="Gasser R.B."/>
        </authorList>
    </citation>
    <scope>NUCLEOTIDE SEQUENCE [LARGE SCALE GENOMIC DNA]</scope>
    <source>
        <strain evidence="1">ISS470</strain>
    </source>
</reference>
<sequence>MLYVKTEKQPMCCISQLTESAIIIKPIIQQPSRFPLLTTRYARLAYQVNARSGNVNAALRC</sequence>
<gene>
    <name evidence="1" type="ORF">T4D_4598</name>
</gene>
<protein>
    <submittedName>
        <fullName evidence="1">Uncharacterized protein</fullName>
    </submittedName>
</protein>
<dbReference type="Proteomes" id="UP000054995">
    <property type="component" value="Unassembled WGS sequence"/>
</dbReference>